<evidence type="ECO:0000259" key="5">
    <source>
        <dbReference type="Pfam" id="PF14257"/>
    </source>
</evidence>
<feature type="compositionally biased region" description="Low complexity" evidence="2">
    <location>
        <begin position="309"/>
        <end position="318"/>
    </location>
</feature>
<evidence type="ECO:0000256" key="3">
    <source>
        <dbReference type="SAM" id="Phobius"/>
    </source>
</evidence>
<feature type="domain" description="DUF4349" evidence="5">
    <location>
        <begin position="75"/>
        <end position="286"/>
    </location>
</feature>
<dbReference type="AlphaFoldDB" id="A0A9D1YTH7"/>
<reference evidence="6" key="1">
    <citation type="journal article" date="2021" name="PeerJ">
        <title>Extensive microbial diversity within the chicken gut microbiome revealed by metagenomics and culture.</title>
        <authorList>
            <person name="Gilroy R."/>
            <person name="Ravi A."/>
            <person name="Getino M."/>
            <person name="Pursley I."/>
            <person name="Horton D.L."/>
            <person name="Alikhan N.F."/>
            <person name="Baker D."/>
            <person name="Gharbi K."/>
            <person name="Hall N."/>
            <person name="Watson M."/>
            <person name="Adriaenssens E.M."/>
            <person name="Foster-Nyarko E."/>
            <person name="Jarju S."/>
            <person name="Secka A."/>
            <person name="Antonio M."/>
            <person name="Oren A."/>
            <person name="Chaudhuri R.R."/>
            <person name="La Ragione R."/>
            <person name="Hildebrand F."/>
            <person name="Pallen M.J."/>
        </authorList>
    </citation>
    <scope>NUCLEOTIDE SEQUENCE</scope>
    <source>
        <strain evidence="6">ChiSxjej3B15-24422</strain>
    </source>
</reference>
<accession>A0A9D1YTH7</accession>
<keyword evidence="4" id="KW-0732">Signal</keyword>
<evidence type="ECO:0000313" key="6">
    <source>
        <dbReference type="EMBL" id="HIY60872.1"/>
    </source>
</evidence>
<evidence type="ECO:0000256" key="1">
    <source>
        <dbReference type="SAM" id="Coils"/>
    </source>
</evidence>
<reference evidence="6" key="2">
    <citation type="submission" date="2021-04" db="EMBL/GenBank/DDBJ databases">
        <authorList>
            <person name="Gilroy R."/>
        </authorList>
    </citation>
    <scope>NUCLEOTIDE SEQUENCE</scope>
    <source>
        <strain evidence="6">ChiSxjej3B15-24422</strain>
    </source>
</reference>
<evidence type="ECO:0000313" key="7">
    <source>
        <dbReference type="Proteomes" id="UP000824007"/>
    </source>
</evidence>
<feature type="compositionally biased region" description="Polar residues" evidence="2">
    <location>
        <begin position="384"/>
        <end position="395"/>
    </location>
</feature>
<feature type="signal peptide" evidence="4">
    <location>
        <begin position="1"/>
        <end position="22"/>
    </location>
</feature>
<keyword evidence="1" id="KW-0175">Coiled coil</keyword>
<dbReference type="Pfam" id="PF14257">
    <property type="entry name" value="DUF4349"/>
    <property type="match status" value="1"/>
</dbReference>
<keyword evidence="3" id="KW-1133">Transmembrane helix</keyword>
<organism evidence="6 7">
    <name type="scientific">Candidatus Eisenbergiella pullistercoris</name>
    <dbReference type="NCBI Taxonomy" id="2838555"/>
    <lineage>
        <taxon>Bacteria</taxon>
        <taxon>Bacillati</taxon>
        <taxon>Bacillota</taxon>
        <taxon>Clostridia</taxon>
        <taxon>Lachnospirales</taxon>
        <taxon>Lachnospiraceae</taxon>
        <taxon>Eisenbergiella</taxon>
    </lineage>
</organism>
<dbReference type="EMBL" id="DXDD01000114">
    <property type="protein sequence ID" value="HIY60872.1"/>
    <property type="molecule type" value="Genomic_DNA"/>
</dbReference>
<feature type="compositionally biased region" description="Gly residues" evidence="2">
    <location>
        <begin position="319"/>
        <end position="349"/>
    </location>
</feature>
<gene>
    <name evidence="6" type="ORF">H9831_09365</name>
</gene>
<evidence type="ECO:0000256" key="2">
    <source>
        <dbReference type="SAM" id="MobiDB-lite"/>
    </source>
</evidence>
<protein>
    <submittedName>
        <fullName evidence="6">DUF4349 domain-containing protein</fullName>
    </submittedName>
</protein>
<proteinExistence type="predicted"/>
<comment type="caution">
    <text evidence="6">The sequence shown here is derived from an EMBL/GenBank/DDBJ whole genome shotgun (WGS) entry which is preliminary data.</text>
</comment>
<name>A0A9D1YTH7_9FIRM</name>
<sequence>MSRRIRTALLSVFLLITLTVPACGSSGASSDSASYDTAFSPAAAQEAGVYEEIAEADLGAGSEPVEMEENAVSDRKLIKNVNMTVETGDYSGLVSSVQEQVDALGGYTESYESYNENSVGHRSAFLTLRIPADRLEEFIRQVEDISNIVSRQETVEDITLSYVDLESRKKMYEEEQERLLSLLEQAETMEEIIALESRLTEVRYQLESMESQLRTMDNQVSYSTVYLSIEEVEHFTPPAEKGTWERISTGFSENVYRVGNGIKEFFIGLIISLPILFVLAVVIVLILLVIRAVKRSAEKGNAKRMARRAQQPGPFGPQAGPGGGFGANGFGPNGPGMSGPGANGFGPNGPGMNRPVSGMPETGGPSNIQNPAPDTPGPAAPRGQTDNSPTDKNNR</sequence>
<feature type="transmembrane region" description="Helical" evidence="3">
    <location>
        <begin position="265"/>
        <end position="290"/>
    </location>
</feature>
<feature type="chain" id="PRO_5038430521" evidence="4">
    <location>
        <begin position="23"/>
        <end position="395"/>
    </location>
</feature>
<keyword evidence="3" id="KW-0812">Transmembrane</keyword>
<keyword evidence="3" id="KW-0472">Membrane</keyword>
<dbReference type="Proteomes" id="UP000824007">
    <property type="component" value="Unassembled WGS sequence"/>
</dbReference>
<dbReference type="InterPro" id="IPR025645">
    <property type="entry name" value="DUF4349"/>
</dbReference>
<evidence type="ECO:0000256" key="4">
    <source>
        <dbReference type="SAM" id="SignalP"/>
    </source>
</evidence>
<feature type="region of interest" description="Disordered" evidence="2">
    <location>
        <begin position="299"/>
        <end position="395"/>
    </location>
</feature>
<feature type="coiled-coil region" evidence="1">
    <location>
        <begin position="155"/>
        <end position="219"/>
    </location>
</feature>